<dbReference type="Proteomes" id="UP001207408">
    <property type="component" value="Unassembled WGS sequence"/>
</dbReference>
<dbReference type="InterPro" id="IPR035992">
    <property type="entry name" value="Ricin_B-like_lectins"/>
</dbReference>
<dbReference type="SUPFAM" id="SSF50370">
    <property type="entry name" value="Ricin B-like lectins"/>
    <property type="match status" value="1"/>
</dbReference>
<dbReference type="EMBL" id="JAPDPI010000030">
    <property type="protein sequence ID" value="MCW3806783.1"/>
    <property type="molecule type" value="Genomic_DNA"/>
</dbReference>
<dbReference type="CDD" id="cd00161">
    <property type="entry name" value="beta-trefoil_Ricin-like"/>
    <property type="match status" value="1"/>
</dbReference>
<keyword evidence="1" id="KW-0812">Transmembrane</keyword>
<keyword evidence="1" id="KW-1133">Transmembrane helix</keyword>
<accession>A0AAE3SKQ9</accession>
<evidence type="ECO:0000256" key="1">
    <source>
        <dbReference type="SAM" id="Phobius"/>
    </source>
</evidence>
<proteinExistence type="predicted"/>
<dbReference type="PROSITE" id="PS50231">
    <property type="entry name" value="RICIN_B_LECTIN"/>
    <property type="match status" value="1"/>
</dbReference>
<gene>
    <name evidence="2" type="ORF">OM074_14195</name>
</gene>
<keyword evidence="1" id="KW-0472">Membrane</keyword>
<reference evidence="2" key="1">
    <citation type="submission" date="2022-10" db="EMBL/GenBank/DDBJ databases">
        <authorList>
            <person name="Yu W.X."/>
        </authorList>
    </citation>
    <scope>NUCLEOTIDE SEQUENCE</scope>
    <source>
        <strain evidence="2">D04</strain>
    </source>
</reference>
<dbReference type="Gene3D" id="2.80.10.50">
    <property type="match status" value="1"/>
</dbReference>
<dbReference type="RefSeq" id="WP_301200554.1">
    <property type="nucleotide sequence ID" value="NZ_JAPDPI010000030.1"/>
</dbReference>
<dbReference type="AlphaFoldDB" id="A0AAE3SKQ9"/>
<evidence type="ECO:0000313" key="2">
    <source>
        <dbReference type="EMBL" id="MCW3806783.1"/>
    </source>
</evidence>
<name>A0AAE3SKQ9_9BACT</name>
<feature type="transmembrane region" description="Helical" evidence="1">
    <location>
        <begin position="6"/>
        <end position="24"/>
    </location>
</feature>
<comment type="caution">
    <text evidence="2">The sequence shown here is derived from an EMBL/GenBank/DDBJ whole genome shotgun (WGS) entry which is preliminary data.</text>
</comment>
<sequence>MKKILIIIPIVLLVIAAIPFILRFTKDIKKKKQYANTYALQNIQSGKDIRVHDAIFTDNAKTILYPHHVWECITWEMIQIEDCTYLLKNLYTQKTFEPVSDPKPGVSLWQKSLGGSKFQYWEFLKQDNDTYFIRLKGTELYITISSEDDDAELVLQPLNNSDSQRWKLIRQNPWI</sequence>
<protein>
    <submittedName>
        <fullName evidence="2">RICIN domain-containing protein</fullName>
    </submittedName>
</protein>
<organism evidence="2 3">
    <name type="scientific">Plebeiibacterium marinum</name>
    <dbReference type="NCBI Taxonomy" id="2992111"/>
    <lineage>
        <taxon>Bacteria</taxon>
        <taxon>Pseudomonadati</taxon>
        <taxon>Bacteroidota</taxon>
        <taxon>Bacteroidia</taxon>
        <taxon>Marinilabiliales</taxon>
        <taxon>Marinilabiliaceae</taxon>
        <taxon>Plebeiibacterium</taxon>
    </lineage>
</organism>
<keyword evidence="3" id="KW-1185">Reference proteome</keyword>
<evidence type="ECO:0000313" key="3">
    <source>
        <dbReference type="Proteomes" id="UP001207408"/>
    </source>
</evidence>